<accession>A0A382XS69</accession>
<proteinExistence type="predicted"/>
<dbReference type="Gene3D" id="3.20.70.20">
    <property type="match status" value="1"/>
</dbReference>
<feature type="non-terminal residue" evidence="1">
    <location>
        <position position="167"/>
    </location>
</feature>
<sequence>MNSKTGNWFEDNPQRARSNNSILFLRKKVTEEDFKKVLNSAKEFGEPGFIFADHEDMLSNPCREIGFIPVTKDGRCGVQFCNLTSVNGAKTHTPKEFREHTWAAALVGTLQAGYTDFHYLRNASRELTEEEALLGVSITGIMDNPKILLNSKYQKECSGIAVETNEK</sequence>
<protein>
    <submittedName>
        <fullName evidence="1">Uncharacterized protein</fullName>
    </submittedName>
</protein>
<dbReference type="EMBL" id="UINC01170012">
    <property type="protein sequence ID" value="SVD73843.1"/>
    <property type="molecule type" value="Genomic_DNA"/>
</dbReference>
<reference evidence="1" key="1">
    <citation type="submission" date="2018-05" db="EMBL/GenBank/DDBJ databases">
        <authorList>
            <person name="Lanie J.A."/>
            <person name="Ng W.-L."/>
            <person name="Kazmierczak K.M."/>
            <person name="Andrzejewski T.M."/>
            <person name="Davidsen T.M."/>
            <person name="Wayne K.J."/>
            <person name="Tettelin H."/>
            <person name="Glass J.I."/>
            <person name="Rusch D."/>
            <person name="Podicherti R."/>
            <person name="Tsui H.-C.T."/>
            <person name="Winkler M.E."/>
        </authorList>
    </citation>
    <scope>NUCLEOTIDE SEQUENCE</scope>
</reference>
<organism evidence="1">
    <name type="scientific">marine metagenome</name>
    <dbReference type="NCBI Taxonomy" id="408172"/>
    <lineage>
        <taxon>unclassified sequences</taxon>
        <taxon>metagenomes</taxon>
        <taxon>ecological metagenomes</taxon>
    </lineage>
</organism>
<gene>
    <name evidence="1" type="ORF">METZ01_LOCUS426697</name>
</gene>
<name>A0A382XS69_9ZZZZ</name>
<dbReference type="SUPFAM" id="SSF51998">
    <property type="entry name" value="PFL-like glycyl radical enzymes"/>
    <property type="match status" value="1"/>
</dbReference>
<evidence type="ECO:0000313" key="1">
    <source>
        <dbReference type="EMBL" id="SVD73843.1"/>
    </source>
</evidence>
<dbReference type="AlphaFoldDB" id="A0A382XS69"/>